<evidence type="ECO:0000259" key="3">
    <source>
        <dbReference type="PROSITE" id="PS50887"/>
    </source>
</evidence>
<dbReference type="Proteomes" id="UP000188879">
    <property type="component" value="Unassembled WGS sequence"/>
</dbReference>
<dbReference type="Gene3D" id="3.20.20.450">
    <property type="entry name" value="EAL domain"/>
    <property type="match status" value="1"/>
</dbReference>
<gene>
    <name evidence="4" type="ORF">BKE38_04840</name>
</gene>
<keyword evidence="5" id="KW-1185">Reference proteome</keyword>
<dbReference type="InterPro" id="IPR001633">
    <property type="entry name" value="EAL_dom"/>
</dbReference>
<organism evidence="4 5">
    <name type="scientific">Teichococcus deserti</name>
    <dbReference type="NCBI Taxonomy" id="1817963"/>
    <lineage>
        <taxon>Bacteria</taxon>
        <taxon>Pseudomonadati</taxon>
        <taxon>Pseudomonadota</taxon>
        <taxon>Alphaproteobacteria</taxon>
        <taxon>Acetobacterales</taxon>
        <taxon>Roseomonadaceae</taxon>
        <taxon>Roseomonas</taxon>
    </lineage>
</organism>
<dbReference type="EMBL" id="MLCO01000031">
    <property type="protein sequence ID" value="ONG57030.1"/>
    <property type="molecule type" value="Genomic_DNA"/>
</dbReference>
<evidence type="ECO:0000259" key="2">
    <source>
        <dbReference type="PROSITE" id="PS50883"/>
    </source>
</evidence>
<evidence type="ECO:0000313" key="4">
    <source>
        <dbReference type="EMBL" id="ONG57030.1"/>
    </source>
</evidence>
<dbReference type="SMART" id="SM00267">
    <property type="entry name" value="GGDEF"/>
    <property type="match status" value="1"/>
</dbReference>
<dbReference type="CDD" id="cd00130">
    <property type="entry name" value="PAS"/>
    <property type="match status" value="1"/>
</dbReference>
<dbReference type="Pfam" id="PF00563">
    <property type="entry name" value="EAL"/>
    <property type="match status" value="1"/>
</dbReference>
<comment type="caution">
    <text evidence="4">The sequence shown here is derived from an EMBL/GenBank/DDBJ whole genome shotgun (WGS) entry which is preliminary data.</text>
</comment>
<dbReference type="InterPro" id="IPR000700">
    <property type="entry name" value="PAS-assoc_C"/>
</dbReference>
<dbReference type="PROSITE" id="PS50113">
    <property type="entry name" value="PAC"/>
    <property type="match status" value="1"/>
</dbReference>
<dbReference type="Pfam" id="PF00990">
    <property type="entry name" value="GGDEF"/>
    <property type="match status" value="1"/>
</dbReference>
<accession>A0A1V2H5Z3</accession>
<dbReference type="CDD" id="cd01948">
    <property type="entry name" value="EAL"/>
    <property type="match status" value="1"/>
</dbReference>
<dbReference type="PROSITE" id="PS50887">
    <property type="entry name" value="GGDEF"/>
    <property type="match status" value="1"/>
</dbReference>
<dbReference type="SMART" id="SM00086">
    <property type="entry name" value="PAC"/>
    <property type="match status" value="1"/>
</dbReference>
<dbReference type="AlphaFoldDB" id="A0A1V2H5Z3"/>
<evidence type="ECO:0000313" key="5">
    <source>
        <dbReference type="Proteomes" id="UP000188879"/>
    </source>
</evidence>
<dbReference type="SUPFAM" id="SSF55073">
    <property type="entry name" value="Nucleotide cyclase"/>
    <property type="match status" value="1"/>
</dbReference>
<dbReference type="InterPro" id="IPR052155">
    <property type="entry name" value="Biofilm_reg_signaling"/>
</dbReference>
<dbReference type="SUPFAM" id="SSF55785">
    <property type="entry name" value="PYP-like sensor domain (PAS domain)"/>
    <property type="match status" value="1"/>
</dbReference>
<name>A0A1V2H5Z3_9PROT</name>
<dbReference type="PANTHER" id="PTHR44757">
    <property type="entry name" value="DIGUANYLATE CYCLASE DGCP"/>
    <property type="match status" value="1"/>
</dbReference>
<sequence length="627" mass="66250">MLILLQGVLVLGGLGLAWPAAGDSWGEAARQIWLLLAQAGLLGLLAWRLRASRHAQVERLTALNLQLNQALKRAQDVVECSNDLVWEVDASGRFTIVSDHNGVEGVKIGDSVADLAAKDPVTPPEIWVKQIASNAAGEPFRDFRYSLRRADGSIAHFLVNGVPIHGADGTVIGFRGASRDRTVEIEALQALNYQALHDTLTGLPNRRSLTRRLDPATRLEGERAAVLLLDLDGFKTVNDVQGHAAGDALLCLVAGRLNAALRPGDIASRLGGDEFALVLAGADAGEAMALAQSLVQALVAPYALEDGTPLRIGVSIGIALLPEHGQGADALLRCADLALYAAKHGGGSGARLYGPPSQAGLPPPPSPAAPPVLQQLRGLATLPAELQQAIAENALALVYQPIRRCADGSVAAIETLLRWHSPGRGPVAADVFIPVAEETGLIVPIGAWVLRQACGAAARAGGSWRLSVNISPVQFSQPELVPLVAGILRDTGLPAERLMLELTEQMLLSRFPSAAEKVRKLRAMGVSLALDDFGAGFANLAALRDIRFDLLKLDRSVLRLTAAQRGPVLASLLQIARAFDLPSVVEGVEQSEDWALARQLGSDYAQGYLLGRPQHDLGEALALPVPG</sequence>
<dbReference type="InterPro" id="IPR035965">
    <property type="entry name" value="PAS-like_dom_sf"/>
</dbReference>
<dbReference type="NCBIfam" id="TIGR00254">
    <property type="entry name" value="GGDEF"/>
    <property type="match status" value="1"/>
</dbReference>
<reference evidence="4 5" key="1">
    <citation type="submission" date="2016-10" db="EMBL/GenBank/DDBJ databases">
        <title>Draft Genome sequence of Roseomonas sp. strain M3.</title>
        <authorList>
            <person name="Subhash Y."/>
            <person name="Lee S."/>
        </authorList>
    </citation>
    <scope>NUCLEOTIDE SEQUENCE [LARGE SCALE GENOMIC DNA]</scope>
    <source>
        <strain evidence="4 5">M3</strain>
    </source>
</reference>
<protein>
    <submittedName>
        <fullName evidence="4">Uncharacterized protein</fullName>
    </submittedName>
</protein>
<feature type="domain" description="EAL" evidence="2">
    <location>
        <begin position="379"/>
        <end position="627"/>
    </location>
</feature>
<dbReference type="Gene3D" id="3.30.450.20">
    <property type="entry name" value="PAS domain"/>
    <property type="match status" value="1"/>
</dbReference>
<dbReference type="InterPro" id="IPR035919">
    <property type="entry name" value="EAL_sf"/>
</dbReference>
<dbReference type="SUPFAM" id="SSF141868">
    <property type="entry name" value="EAL domain-like"/>
    <property type="match status" value="1"/>
</dbReference>
<evidence type="ECO:0000259" key="1">
    <source>
        <dbReference type="PROSITE" id="PS50113"/>
    </source>
</evidence>
<dbReference type="InterPro" id="IPR001610">
    <property type="entry name" value="PAC"/>
</dbReference>
<dbReference type="InterPro" id="IPR029787">
    <property type="entry name" value="Nucleotide_cyclase"/>
</dbReference>
<dbReference type="InterPro" id="IPR000160">
    <property type="entry name" value="GGDEF_dom"/>
</dbReference>
<dbReference type="CDD" id="cd01949">
    <property type="entry name" value="GGDEF"/>
    <property type="match status" value="1"/>
</dbReference>
<dbReference type="PANTHER" id="PTHR44757:SF2">
    <property type="entry name" value="BIOFILM ARCHITECTURE MAINTENANCE PROTEIN MBAA"/>
    <property type="match status" value="1"/>
</dbReference>
<dbReference type="InterPro" id="IPR000014">
    <property type="entry name" value="PAS"/>
</dbReference>
<feature type="domain" description="GGDEF" evidence="3">
    <location>
        <begin position="222"/>
        <end position="355"/>
    </location>
</feature>
<proteinExistence type="predicted"/>
<feature type="domain" description="PAC" evidence="1">
    <location>
        <begin position="141"/>
        <end position="193"/>
    </location>
</feature>
<dbReference type="PROSITE" id="PS50883">
    <property type="entry name" value="EAL"/>
    <property type="match status" value="1"/>
</dbReference>
<dbReference type="SMART" id="SM00052">
    <property type="entry name" value="EAL"/>
    <property type="match status" value="1"/>
</dbReference>
<dbReference type="Gene3D" id="3.30.70.270">
    <property type="match status" value="1"/>
</dbReference>
<dbReference type="InterPro" id="IPR043128">
    <property type="entry name" value="Rev_trsase/Diguanyl_cyclase"/>
</dbReference>